<feature type="compositionally biased region" description="Gly residues" evidence="1">
    <location>
        <begin position="596"/>
        <end position="614"/>
    </location>
</feature>
<dbReference type="GO" id="GO:0032204">
    <property type="term" value="P:regulation of telomere maintenance"/>
    <property type="evidence" value="ECO:0007669"/>
    <property type="project" value="TreeGrafter"/>
</dbReference>
<dbReference type="PANTHER" id="PTHR13413">
    <property type="entry name" value="YLP MOTIF CONTAINING PROTEIN NUCLEAR PROTEIN ZAP"/>
    <property type="match status" value="1"/>
</dbReference>
<feature type="region of interest" description="Disordered" evidence="1">
    <location>
        <begin position="596"/>
        <end position="628"/>
    </location>
</feature>
<dbReference type="OrthoDB" id="513595at2759"/>
<reference evidence="3" key="1">
    <citation type="journal article" date="2016" name="Nat. Commun.">
        <title>The Gonium pectorale genome demonstrates co-option of cell cycle regulation during the evolution of multicellularity.</title>
        <authorList>
            <person name="Hanschen E.R."/>
            <person name="Marriage T.N."/>
            <person name="Ferris P.J."/>
            <person name="Hamaji T."/>
            <person name="Toyoda A."/>
            <person name="Fujiyama A."/>
            <person name="Neme R."/>
            <person name="Noguchi H."/>
            <person name="Minakuchi Y."/>
            <person name="Suzuki M."/>
            <person name="Kawai-Toyooka H."/>
            <person name="Smith D.R."/>
            <person name="Sparks H."/>
            <person name="Anderson J."/>
            <person name="Bakaric R."/>
            <person name="Luria V."/>
            <person name="Karger A."/>
            <person name="Kirschner M.W."/>
            <person name="Durand P.M."/>
            <person name="Michod R.E."/>
            <person name="Nozaki H."/>
            <person name="Olson B.J."/>
        </authorList>
    </citation>
    <scope>NUCLEOTIDE SEQUENCE [LARGE SCALE GENOMIC DNA]</scope>
    <source>
        <strain evidence="3">NIES-2863</strain>
    </source>
</reference>
<organism evidence="2 3">
    <name type="scientific">Gonium pectorale</name>
    <name type="common">Green alga</name>
    <dbReference type="NCBI Taxonomy" id="33097"/>
    <lineage>
        <taxon>Eukaryota</taxon>
        <taxon>Viridiplantae</taxon>
        <taxon>Chlorophyta</taxon>
        <taxon>core chlorophytes</taxon>
        <taxon>Chlorophyceae</taxon>
        <taxon>CS clade</taxon>
        <taxon>Chlamydomonadales</taxon>
        <taxon>Volvocaceae</taxon>
        <taxon>Gonium</taxon>
    </lineage>
</organism>
<evidence type="ECO:0008006" key="4">
    <source>
        <dbReference type="Google" id="ProtNLM"/>
    </source>
</evidence>
<dbReference type="InterPro" id="IPR027417">
    <property type="entry name" value="P-loop_NTPase"/>
</dbReference>
<proteinExistence type="predicted"/>
<dbReference type="PANTHER" id="PTHR13413:SF0">
    <property type="entry name" value="YLP MOTIF-CONTAINING PROTEIN 1"/>
    <property type="match status" value="1"/>
</dbReference>
<dbReference type="AlphaFoldDB" id="A0A150G7T6"/>
<dbReference type="SUPFAM" id="SSF52540">
    <property type="entry name" value="P-loop containing nucleoside triphosphate hydrolases"/>
    <property type="match status" value="1"/>
</dbReference>
<accession>A0A150G7T6</accession>
<dbReference type="Proteomes" id="UP000075714">
    <property type="component" value="Unassembled WGS sequence"/>
</dbReference>
<evidence type="ECO:0000313" key="2">
    <source>
        <dbReference type="EMBL" id="KXZ45919.1"/>
    </source>
</evidence>
<dbReference type="Pfam" id="PF13671">
    <property type="entry name" value="AAA_33"/>
    <property type="match status" value="1"/>
</dbReference>
<evidence type="ECO:0000313" key="3">
    <source>
        <dbReference type="Proteomes" id="UP000075714"/>
    </source>
</evidence>
<gene>
    <name evidence="2" type="ORF">GPECTOR_49g503</name>
</gene>
<dbReference type="GO" id="GO:0005634">
    <property type="term" value="C:nucleus"/>
    <property type="evidence" value="ECO:0007669"/>
    <property type="project" value="InterPro"/>
</dbReference>
<name>A0A150G7T6_GONPE</name>
<sequence length="628" mass="65126">MMLHDGYSGPGGHPHPQYPPYSHPHHAHGYPPQPAGPPAQYHPFAPPGSGPGQPMGQPVPGPVDSYPSHAPPSGSLDGSAPPLASAPAAPPAPVVVDVTRLLRPPHRSSRPAKLLLVLRGLPGSGKSTLARKIREAELEAGAEAPRLHSLDDYYMQEVEVEVVEEEGGRKKRRKVTELKYVYEPEMEATYFRDLVRSVSRSCEDRRHSFVVVDAPVLRAEQLRELTAAGQRANFECYVLRPLEADPGVCASAGRNVHGHSLEALREMAVGFEEAPPLYTQVSAVSLFGGPVVGEEQEPAGAGSGSGAGKRPRGGSDIQEVEMEGDDDEDDEPGSGDGGDDPDAAAPRRRPISRWDDIADDGGGGEDGGGESFRDSLRRKKKAKTKAAKAAVAFASGAAGTDKPPDTDHEAVGSSRRPPSMFRRGSTPLKSALRRTPSRTASLGADGADNTGTGGSDATPSRTADAGASVSACDGAANSARRRVWWPDHGLEDDGCSEAATAGPGPRSAVAAAAAGLLRRSSAPAGLLAETVYLEGLGPPAELEDLPYGYQRRSSPAAGAGSAVAGGAHQHFLDQAKAEHESEHDLFRRLLLGKQAGGGAGGSTGGASCGSGSGTPLGLFESAPDEDNA</sequence>
<protein>
    <recommendedName>
        <fullName evidence="4">YLP motif-containing protein 1</fullName>
    </recommendedName>
</protein>
<feature type="region of interest" description="Disordered" evidence="1">
    <location>
        <begin position="293"/>
        <end position="506"/>
    </location>
</feature>
<feature type="compositionally biased region" description="Low complexity" evidence="1">
    <location>
        <begin position="443"/>
        <end position="458"/>
    </location>
</feature>
<dbReference type="STRING" id="33097.A0A150G7T6"/>
<feature type="compositionally biased region" description="Basic residues" evidence="1">
    <location>
        <begin position="376"/>
        <end position="386"/>
    </location>
</feature>
<evidence type="ECO:0000256" key="1">
    <source>
        <dbReference type="SAM" id="MobiDB-lite"/>
    </source>
</evidence>
<keyword evidence="3" id="KW-1185">Reference proteome</keyword>
<feature type="region of interest" description="Disordered" evidence="1">
    <location>
        <begin position="1"/>
        <end position="89"/>
    </location>
</feature>
<feature type="compositionally biased region" description="Acidic residues" evidence="1">
    <location>
        <begin position="318"/>
        <end position="342"/>
    </location>
</feature>
<feature type="compositionally biased region" description="Low complexity" evidence="1">
    <location>
        <begin position="387"/>
        <end position="398"/>
    </location>
</feature>
<dbReference type="Gene3D" id="3.40.50.300">
    <property type="entry name" value="P-loop containing nucleotide triphosphate hydrolases"/>
    <property type="match status" value="1"/>
</dbReference>
<comment type="caution">
    <text evidence="2">The sequence shown here is derived from an EMBL/GenBank/DDBJ whole genome shotgun (WGS) entry which is preliminary data.</text>
</comment>
<dbReference type="InterPro" id="IPR026314">
    <property type="entry name" value="YLP_motif_con_p1"/>
</dbReference>
<dbReference type="EMBL" id="LSYV01000050">
    <property type="protein sequence ID" value="KXZ45919.1"/>
    <property type="molecule type" value="Genomic_DNA"/>
</dbReference>